<dbReference type="OrthoDB" id="9810303at2"/>
<evidence type="ECO:0000259" key="3">
    <source>
        <dbReference type="Pfam" id="PF26629"/>
    </source>
</evidence>
<protein>
    <submittedName>
        <fullName evidence="4">Dolichol-P-glucose synthetase</fullName>
    </submittedName>
</protein>
<feature type="transmembrane region" description="Helical" evidence="1">
    <location>
        <begin position="357"/>
        <end position="379"/>
    </location>
</feature>
<feature type="transmembrane region" description="Helical" evidence="1">
    <location>
        <begin position="230"/>
        <end position="255"/>
    </location>
</feature>
<evidence type="ECO:0000313" key="4">
    <source>
        <dbReference type="EMBL" id="PSG86076.1"/>
    </source>
</evidence>
<dbReference type="InterPro" id="IPR058718">
    <property type="entry name" value="Agl6_TM_C"/>
</dbReference>
<dbReference type="InterPro" id="IPR050256">
    <property type="entry name" value="Glycosyltransferase_2"/>
</dbReference>
<dbReference type="CDD" id="cd04179">
    <property type="entry name" value="DPM_DPG-synthase_like"/>
    <property type="match status" value="1"/>
</dbReference>
<name>A0A2T1N4K3_9FLAO</name>
<keyword evidence="1" id="KW-0812">Transmembrane</keyword>
<organism evidence="4 5">
    <name type="scientific">Aurantibacter aestuarii</name>
    <dbReference type="NCBI Taxonomy" id="1266046"/>
    <lineage>
        <taxon>Bacteria</taxon>
        <taxon>Pseudomonadati</taxon>
        <taxon>Bacteroidota</taxon>
        <taxon>Flavobacteriia</taxon>
        <taxon>Flavobacteriales</taxon>
        <taxon>Flavobacteriaceae</taxon>
        <taxon>Aurantibacter</taxon>
    </lineage>
</organism>
<evidence type="ECO:0000259" key="2">
    <source>
        <dbReference type="Pfam" id="PF00535"/>
    </source>
</evidence>
<dbReference type="Pfam" id="PF26629">
    <property type="entry name" value="GT2_TM_C"/>
    <property type="match status" value="1"/>
</dbReference>
<dbReference type="AlphaFoldDB" id="A0A2T1N4K3"/>
<sequence length="383" mass="42726">MSLELSVVMPCLNEAETLAVCIKKAKGFFAKYDINGEVVIADNGSTDGSQDIAKSLNARVIHVEAKGYGNALKGGIEEARGTYVIMGDADDSYDFENLQAYVDKLREGYDLVMGNRFKGGIKKGAMPFLHKYLGNPVLSFLGRLFFKINIGDFHCGLRGFKKEAFYKMNLQTTGMEFASEMIVKSKLNNLSIAEVPTILSPDGRTRPPHLNTWRDGWRHLRFLLLYSPNWLFLIPGLILLIFGFLGSALLIIQPVELNTITLDVHTLLYTATSIIIGFQFVLFYGLTKIYAVENNLLPKSNRYQKLFKFLNLEKGLIIGGLFVILGIVLTVISVSLWQATNFSNLEPTKLLRYVIPAIISLQLGTQIVLFSLFFSILGLKNAS</sequence>
<dbReference type="Pfam" id="PF00535">
    <property type="entry name" value="Glycos_transf_2"/>
    <property type="match status" value="1"/>
</dbReference>
<evidence type="ECO:0000313" key="5">
    <source>
        <dbReference type="Proteomes" id="UP000238426"/>
    </source>
</evidence>
<dbReference type="Proteomes" id="UP000238426">
    <property type="component" value="Unassembled WGS sequence"/>
</dbReference>
<accession>A0A2T1N4K3</accession>
<gene>
    <name evidence="4" type="ORF">C7H52_13080</name>
</gene>
<reference evidence="4 5" key="1">
    <citation type="submission" date="2018-03" db="EMBL/GenBank/DDBJ databases">
        <title>Mesoflavibacter sp. HG37 and Mesoflavibacter sp. HG96 sp.nov., two marine bacteria isolated from seawater of Western Pacific Ocean.</title>
        <authorList>
            <person name="Cheng H."/>
            <person name="Wu Y.-H."/>
            <person name="Guo L.-L."/>
            <person name="Xu X.-W."/>
        </authorList>
    </citation>
    <scope>NUCLEOTIDE SEQUENCE [LARGE SCALE GENOMIC DNA]</scope>
    <source>
        <strain evidence="4 5">KCTC 32269</strain>
    </source>
</reference>
<dbReference type="InterPro" id="IPR001173">
    <property type="entry name" value="Glyco_trans_2-like"/>
</dbReference>
<evidence type="ECO:0000256" key="1">
    <source>
        <dbReference type="SAM" id="Phobius"/>
    </source>
</evidence>
<proteinExistence type="predicted"/>
<comment type="caution">
    <text evidence="4">The sequence shown here is derived from an EMBL/GenBank/DDBJ whole genome shotgun (WGS) entry which is preliminary data.</text>
</comment>
<feature type="domain" description="Low-salt glycan biosynthesis hexosyltransferase Agl6 C-terminal transmembrane region" evidence="3">
    <location>
        <begin position="286"/>
        <end position="378"/>
    </location>
</feature>
<dbReference type="RefSeq" id="WP_106464354.1">
    <property type="nucleotide sequence ID" value="NZ_PXOQ01000019.1"/>
</dbReference>
<keyword evidence="1" id="KW-0472">Membrane</keyword>
<dbReference type="PANTHER" id="PTHR48090">
    <property type="entry name" value="UNDECAPRENYL-PHOSPHATE 4-DEOXY-4-FORMAMIDO-L-ARABINOSE TRANSFERASE-RELATED"/>
    <property type="match status" value="1"/>
</dbReference>
<dbReference type="Gene3D" id="3.90.550.10">
    <property type="entry name" value="Spore Coat Polysaccharide Biosynthesis Protein SpsA, Chain A"/>
    <property type="match status" value="1"/>
</dbReference>
<feature type="transmembrane region" description="Helical" evidence="1">
    <location>
        <begin position="267"/>
        <end position="291"/>
    </location>
</feature>
<dbReference type="PANTHER" id="PTHR48090:SF7">
    <property type="entry name" value="RFBJ PROTEIN"/>
    <property type="match status" value="1"/>
</dbReference>
<keyword evidence="5" id="KW-1185">Reference proteome</keyword>
<keyword evidence="1" id="KW-1133">Transmembrane helix</keyword>
<dbReference type="EMBL" id="PXOQ01000019">
    <property type="protein sequence ID" value="PSG86076.1"/>
    <property type="molecule type" value="Genomic_DNA"/>
</dbReference>
<dbReference type="SUPFAM" id="SSF53448">
    <property type="entry name" value="Nucleotide-diphospho-sugar transferases"/>
    <property type="match status" value="1"/>
</dbReference>
<feature type="transmembrane region" description="Helical" evidence="1">
    <location>
        <begin position="312"/>
        <end position="337"/>
    </location>
</feature>
<feature type="domain" description="Glycosyltransferase 2-like" evidence="2">
    <location>
        <begin position="6"/>
        <end position="167"/>
    </location>
</feature>
<dbReference type="InterPro" id="IPR029044">
    <property type="entry name" value="Nucleotide-diphossugar_trans"/>
</dbReference>